<evidence type="ECO:0000313" key="3">
    <source>
        <dbReference type="EMBL" id="CAF4517051.1"/>
    </source>
</evidence>
<dbReference type="SUPFAM" id="SSF56784">
    <property type="entry name" value="HAD-like"/>
    <property type="match status" value="1"/>
</dbReference>
<keyword evidence="1" id="KW-0813">Transport</keyword>
<dbReference type="Proteomes" id="UP000681967">
    <property type="component" value="Unassembled WGS sequence"/>
</dbReference>
<dbReference type="GO" id="GO:0015031">
    <property type="term" value="P:protein transport"/>
    <property type="evidence" value="ECO:0007669"/>
    <property type="project" value="UniProtKB-KW"/>
</dbReference>
<organism evidence="3 4">
    <name type="scientific">Rotaria magnacalcarata</name>
    <dbReference type="NCBI Taxonomy" id="392030"/>
    <lineage>
        <taxon>Eukaryota</taxon>
        <taxon>Metazoa</taxon>
        <taxon>Spiralia</taxon>
        <taxon>Gnathifera</taxon>
        <taxon>Rotifera</taxon>
        <taxon>Eurotatoria</taxon>
        <taxon>Bdelloidea</taxon>
        <taxon>Philodinida</taxon>
        <taxon>Philodinidae</taxon>
        <taxon>Rotaria</taxon>
    </lineage>
</organism>
<dbReference type="AlphaFoldDB" id="A0A8S2XV61"/>
<keyword evidence="1" id="KW-0496">Mitochondrion</keyword>
<keyword evidence="1" id="KW-0809">Transit peptide</keyword>
<evidence type="ECO:0000259" key="2">
    <source>
        <dbReference type="PROSITE" id="PS50969"/>
    </source>
</evidence>
<proteinExistence type="inferred from homology"/>
<dbReference type="InterPro" id="IPR036412">
    <property type="entry name" value="HAD-like_sf"/>
</dbReference>
<dbReference type="SMART" id="SM00577">
    <property type="entry name" value="CPDc"/>
    <property type="match status" value="1"/>
</dbReference>
<gene>
    <name evidence="3" type="ORF">BYL167_LOCUS36739</name>
</gene>
<feature type="non-terminal residue" evidence="3">
    <location>
        <position position="1"/>
    </location>
</feature>
<reference evidence="3" key="1">
    <citation type="submission" date="2021-02" db="EMBL/GenBank/DDBJ databases">
        <authorList>
            <person name="Nowell W R."/>
        </authorList>
    </citation>
    <scope>NUCLEOTIDE SEQUENCE</scope>
</reference>
<protein>
    <recommendedName>
        <fullName evidence="1">Mitochondrial import inner membrane translocase subunit TIM50</fullName>
    </recommendedName>
</protein>
<comment type="similarity">
    <text evidence="1">Belongs to the TIM50 family.</text>
</comment>
<accession>A0A8S2XV61</accession>
<comment type="subunit">
    <text evidence="1">Component of the TIM23 complex.</text>
</comment>
<feature type="domain" description="FCP1 homology" evidence="2">
    <location>
        <begin position="1"/>
        <end position="113"/>
    </location>
</feature>
<dbReference type="EMBL" id="CAJOBH010080983">
    <property type="protein sequence ID" value="CAF4517051.1"/>
    <property type="molecule type" value="Genomic_DNA"/>
</dbReference>
<evidence type="ECO:0000313" key="4">
    <source>
        <dbReference type="Proteomes" id="UP000681967"/>
    </source>
</evidence>
<dbReference type="InterPro" id="IPR004274">
    <property type="entry name" value="FCP1_dom"/>
</dbReference>
<dbReference type="InterPro" id="IPR023214">
    <property type="entry name" value="HAD_sf"/>
</dbReference>
<comment type="function">
    <text evidence="1">Essential component of the TIM23 complex, a complex that mediates the translocation of transit peptide-containing proteins across the mitochondrial inner membrane.</text>
</comment>
<dbReference type="PROSITE" id="PS50969">
    <property type="entry name" value="FCP1"/>
    <property type="match status" value="1"/>
</dbReference>
<comment type="subcellular location">
    <subcellularLocation>
        <location evidence="1">Mitochondrion inner membrane</location>
        <topology evidence="1">Single-pass membrane protein</topology>
    </subcellularLocation>
</comment>
<dbReference type="InterPro" id="IPR050365">
    <property type="entry name" value="TIM50"/>
</dbReference>
<evidence type="ECO:0000256" key="1">
    <source>
        <dbReference type="RuleBase" id="RU365079"/>
    </source>
</evidence>
<keyword evidence="1" id="KW-0811">Translocation</keyword>
<name>A0A8S2XV61_9BILA</name>
<keyword evidence="1" id="KW-0653">Protein transport</keyword>
<dbReference type="Pfam" id="PF03031">
    <property type="entry name" value="NIF"/>
    <property type="match status" value="1"/>
</dbReference>
<comment type="caution">
    <text evidence="3">The sequence shown here is derived from an EMBL/GenBank/DDBJ whole genome shotgun (WGS) entry which is preliminary data.</text>
</comment>
<sequence>GYPVYEVVIYTKETPWKDFNGDIFQGAASVIQNMDGDHRIMYSLFRENTRFINGTHVKDLACLNRDLKKIIFLDWDENSYQLQPRNALHRFKKWDGNDDDRQLIHLATFLRMIAASGVEDVRDVLDHYNQETDPIEAFLIRQQKLLEIEEQKRQRAATQNSPITMSVLEIRHEFFDTEARNNEQLYQAFCNHVYLGQWELCRICLQILFNKRLQLNTNLEELLIDIIRNPTAYCTGSKSVPTPFHFALLLVEECRIKQYLDATLIESLKYDAMYKFLLAVGDIQPTAQVVQEFDRIHTNADSIPSSLLTDTMADFLVDLWLNETSRVHALIRYYFYSSMPSMHPWLIQIHKRALDLCLQQLKSLNNEQEKRNLVDLLLSLHFYSCNTNDFRQIMCDTLKKIVIYATEANNNDAQLFNLKVLYRSVLINGDLARFISELESEYRRELLGNDTAIIHFLKKNSFEQESSFWKEIYLYLIENKLDLISCILVS</sequence>
<dbReference type="Gene3D" id="3.40.50.1000">
    <property type="entry name" value="HAD superfamily/HAD-like"/>
    <property type="match status" value="1"/>
</dbReference>
<dbReference type="PANTHER" id="PTHR12210">
    <property type="entry name" value="DULLARD PROTEIN PHOSPHATASE"/>
    <property type="match status" value="1"/>
</dbReference>
<dbReference type="GO" id="GO:0005744">
    <property type="term" value="C:TIM23 mitochondrial import inner membrane translocase complex"/>
    <property type="evidence" value="ECO:0007669"/>
    <property type="project" value="UniProtKB-UniRule"/>
</dbReference>